<sequence>MTKILFITGKLAAQALENILRTMEPEFDYELAVMNISVAAFMTVDWIARRLNVTGDYDLVMVPGYCRGDLSAIEALTGAKAVCGTKDLKDIPFYFGQQRISAGYDEYHKYQTKILAEIVDAPLLSLEEILAQAEYYRASGADIIDLGWQANGDFPEVEQTVAALKERGFIVSLDTFNRKDVLRAKRVGFDYLLSVNSHNLDLARELSCRVVVIPDPGGGMDSLERNIAQLEAWGVDYIIDPIIEPINFGFVESILRYRQVRERHPD</sequence>
<evidence type="ECO:0000313" key="2">
    <source>
        <dbReference type="EMBL" id="GAH50950.1"/>
    </source>
</evidence>
<evidence type="ECO:0000259" key="1">
    <source>
        <dbReference type="PROSITE" id="PS50972"/>
    </source>
</evidence>
<dbReference type="EMBL" id="BARU01019290">
    <property type="protein sequence ID" value="GAH50950.1"/>
    <property type="molecule type" value="Genomic_DNA"/>
</dbReference>
<feature type="non-terminal residue" evidence="2">
    <location>
        <position position="266"/>
    </location>
</feature>
<dbReference type="InterPro" id="IPR011005">
    <property type="entry name" value="Dihydropteroate_synth-like_sf"/>
</dbReference>
<organism evidence="2">
    <name type="scientific">marine sediment metagenome</name>
    <dbReference type="NCBI Taxonomy" id="412755"/>
    <lineage>
        <taxon>unclassified sequences</taxon>
        <taxon>metagenomes</taxon>
        <taxon>ecological metagenomes</taxon>
    </lineage>
</organism>
<dbReference type="GO" id="GO:0042558">
    <property type="term" value="P:pteridine-containing compound metabolic process"/>
    <property type="evidence" value="ECO:0007669"/>
    <property type="project" value="InterPro"/>
</dbReference>
<accession>X1H1I5</accession>
<dbReference type="AlphaFoldDB" id="X1H1I5"/>
<reference evidence="2" key="1">
    <citation type="journal article" date="2014" name="Front. Microbiol.">
        <title>High frequency of phylogenetically diverse reductive dehalogenase-homologous genes in deep subseafloor sedimentary metagenomes.</title>
        <authorList>
            <person name="Kawai M."/>
            <person name="Futagami T."/>
            <person name="Toyoda A."/>
            <person name="Takaki Y."/>
            <person name="Nishi S."/>
            <person name="Hori S."/>
            <person name="Arai W."/>
            <person name="Tsubouchi T."/>
            <person name="Morono Y."/>
            <person name="Uchiyama I."/>
            <person name="Ito T."/>
            <person name="Fujiyama A."/>
            <person name="Inagaki F."/>
            <person name="Takami H."/>
        </authorList>
    </citation>
    <scope>NUCLEOTIDE SEQUENCE</scope>
    <source>
        <strain evidence="2">Expedition CK06-06</strain>
    </source>
</reference>
<dbReference type="InterPro" id="IPR045406">
    <property type="entry name" value="DUF6513"/>
</dbReference>
<protein>
    <recommendedName>
        <fullName evidence="1">Pterin-binding domain-containing protein</fullName>
    </recommendedName>
</protein>
<dbReference type="InterPro" id="IPR000489">
    <property type="entry name" value="Pterin-binding_dom"/>
</dbReference>
<dbReference type="Pfam" id="PF20123">
    <property type="entry name" value="DUF6513"/>
    <property type="match status" value="1"/>
</dbReference>
<dbReference type="PROSITE" id="PS50972">
    <property type="entry name" value="PTERIN_BINDING"/>
    <property type="match status" value="1"/>
</dbReference>
<name>X1H1I5_9ZZZZ</name>
<gene>
    <name evidence="2" type="ORF">S03H2_31779</name>
</gene>
<comment type="caution">
    <text evidence="2">The sequence shown here is derived from an EMBL/GenBank/DDBJ whole genome shotgun (WGS) entry which is preliminary data.</text>
</comment>
<feature type="domain" description="Pterin-binding" evidence="1">
    <location>
        <begin position="92"/>
        <end position="266"/>
    </location>
</feature>
<proteinExistence type="predicted"/>
<dbReference type="SUPFAM" id="SSF51717">
    <property type="entry name" value="Dihydropteroate synthetase-like"/>
    <property type="match status" value="1"/>
</dbReference>